<dbReference type="GO" id="GO:0017116">
    <property type="term" value="F:single-stranded DNA helicase activity"/>
    <property type="evidence" value="ECO:0007669"/>
    <property type="project" value="TreeGrafter"/>
</dbReference>
<dbReference type="NCBIfam" id="TIGR01448">
    <property type="entry name" value="recD_rel"/>
    <property type="match status" value="1"/>
</dbReference>
<dbReference type="SUPFAM" id="SSF47781">
    <property type="entry name" value="RuvA domain 2-like"/>
    <property type="match status" value="1"/>
</dbReference>
<protein>
    <recommendedName>
        <fullName evidence="3">ATP-dependent RecD2 DNA helicase</fullName>
        <ecNumber evidence="3">5.6.2.3</ecNumber>
    </recommendedName>
    <alternativeName>
        <fullName evidence="3">DNA 5'-3' helicase subunit RecD2</fullName>
    </alternativeName>
</protein>
<dbReference type="EMBL" id="CP002582">
    <property type="protein sequence ID" value="ADZ85284.1"/>
    <property type="molecule type" value="Genomic_DNA"/>
</dbReference>
<dbReference type="InterPro" id="IPR055446">
    <property type="entry name" value="RecD2_N_OB"/>
</dbReference>
<dbReference type="AlphaFoldDB" id="F2JT65"/>
<keyword evidence="6" id="KW-1185">Reference proteome</keyword>
<name>F2JT65_CELLD</name>
<dbReference type="HAMAP" id="MF_01488">
    <property type="entry name" value="RecD2"/>
    <property type="match status" value="1"/>
</dbReference>
<keyword evidence="2 3" id="KW-0067">ATP-binding</keyword>
<reference evidence="5 6" key="1">
    <citation type="journal article" date="2011" name="J. Bacteriol.">
        <title>Complete genome sequence of the cellulose-degrading bacterium Cellulosilyticum lentocellum.</title>
        <authorList>
            <consortium name="US DOE Joint Genome Institute"/>
            <person name="Miller D.A."/>
            <person name="Suen G."/>
            <person name="Bruce D."/>
            <person name="Copeland A."/>
            <person name="Cheng J.F."/>
            <person name="Detter C."/>
            <person name="Goodwin L.A."/>
            <person name="Han C.S."/>
            <person name="Hauser L.J."/>
            <person name="Land M.L."/>
            <person name="Lapidus A."/>
            <person name="Lucas S."/>
            <person name="Meincke L."/>
            <person name="Pitluck S."/>
            <person name="Tapia R."/>
            <person name="Teshima H."/>
            <person name="Woyke T."/>
            <person name="Fox B.G."/>
            <person name="Angert E.R."/>
            <person name="Currie C.R."/>
        </authorList>
    </citation>
    <scope>NUCLEOTIDE SEQUENCE [LARGE SCALE GENOMIC DNA]</scope>
    <source>
        <strain evidence="6">ATCC 49066 / DSM 5427 / NCIMB 11756 / RHM5</strain>
    </source>
</reference>
<dbReference type="Pfam" id="PF13604">
    <property type="entry name" value="AAA_30"/>
    <property type="match status" value="1"/>
</dbReference>
<evidence type="ECO:0000313" key="6">
    <source>
        <dbReference type="Proteomes" id="UP000008467"/>
    </source>
</evidence>
<dbReference type="InterPro" id="IPR010994">
    <property type="entry name" value="RuvA_2-like"/>
</dbReference>
<dbReference type="SMART" id="SM00382">
    <property type="entry name" value="AAA"/>
    <property type="match status" value="1"/>
</dbReference>
<dbReference type="CDD" id="cd18809">
    <property type="entry name" value="SF1_C_RecD"/>
    <property type="match status" value="1"/>
</dbReference>
<evidence type="ECO:0000313" key="5">
    <source>
        <dbReference type="EMBL" id="ADZ85284.1"/>
    </source>
</evidence>
<dbReference type="Gene3D" id="3.40.50.300">
    <property type="entry name" value="P-loop containing nucleotide triphosphate hydrolases"/>
    <property type="match status" value="2"/>
</dbReference>
<dbReference type="EC" id="5.6.2.3" evidence="3"/>
<dbReference type="KEGG" id="cle:Clole_3601"/>
<organism evidence="5 6">
    <name type="scientific">Cellulosilyticum lentocellum (strain ATCC 49066 / DSM 5427 / NCIMB 11756 / RHM5)</name>
    <name type="common">Clostridium lentocellum</name>
    <dbReference type="NCBI Taxonomy" id="642492"/>
    <lineage>
        <taxon>Bacteria</taxon>
        <taxon>Bacillati</taxon>
        <taxon>Bacillota</taxon>
        <taxon>Clostridia</taxon>
        <taxon>Lachnospirales</taxon>
        <taxon>Cellulosilyticaceae</taxon>
        <taxon>Cellulosilyticum</taxon>
    </lineage>
</organism>
<dbReference type="Gene3D" id="1.10.10.2220">
    <property type="match status" value="1"/>
</dbReference>
<dbReference type="CDD" id="cd17933">
    <property type="entry name" value="DEXSc_RecD-like"/>
    <property type="match status" value="1"/>
</dbReference>
<dbReference type="GO" id="GO:0005524">
    <property type="term" value="F:ATP binding"/>
    <property type="evidence" value="ECO:0007669"/>
    <property type="project" value="UniProtKB-UniRule"/>
</dbReference>
<keyword evidence="3" id="KW-0238">DNA-binding</keyword>
<gene>
    <name evidence="3" type="primary">recD2</name>
    <name evidence="5" type="ordered locus">Clole_3601</name>
</gene>
<comment type="function">
    <text evidence="3">DNA-dependent ATPase and ATP-dependent 5'-3' DNA helicase. Has no activity on blunt DNA or DNA with 3'-overhangs, requires at least 10 bases of 5'-ssDNA for helicase activity.</text>
</comment>
<keyword evidence="3 5" id="KW-0347">Helicase</keyword>
<dbReference type="InterPro" id="IPR041451">
    <property type="entry name" value="RecD2_SH13"/>
</dbReference>
<keyword evidence="1 3" id="KW-0547">Nucleotide-binding</keyword>
<dbReference type="InterPro" id="IPR029493">
    <property type="entry name" value="RecD2-like_HHH"/>
</dbReference>
<dbReference type="Pfam" id="PF18335">
    <property type="entry name" value="SH3_13"/>
    <property type="match status" value="1"/>
</dbReference>
<proteinExistence type="inferred from homology"/>
<feature type="domain" description="AAA+ ATPase" evidence="4">
    <location>
        <begin position="343"/>
        <end position="496"/>
    </location>
</feature>
<dbReference type="Pfam" id="PF14490">
    <property type="entry name" value="HHH_RecD2"/>
    <property type="match status" value="1"/>
</dbReference>
<dbReference type="Gene3D" id="2.30.30.940">
    <property type="match status" value="1"/>
</dbReference>
<dbReference type="GO" id="GO:0003677">
    <property type="term" value="F:DNA binding"/>
    <property type="evidence" value="ECO:0007669"/>
    <property type="project" value="UniProtKB-UniRule"/>
</dbReference>
<dbReference type="HOGENOM" id="CLU_007524_0_2_9"/>
<dbReference type="PANTHER" id="PTHR43788">
    <property type="entry name" value="DNA2/NAM7 HELICASE FAMILY MEMBER"/>
    <property type="match status" value="1"/>
</dbReference>
<comment type="catalytic activity">
    <reaction evidence="3">
        <text>ATP + H2O = ADP + phosphate + H(+)</text>
        <dbReference type="Rhea" id="RHEA:13065"/>
        <dbReference type="ChEBI" id="CHEBI:15377"/>
        <dbReference type="ChEBI" id="CHEBI:15378"/>
        <dbReference type="ChEBI" id="CHEBI:30616"/>
        <dbReference type="ChEBI" id="CHEBI:43474"/>
        <dbReference type="ChEBI" id="CHEBI:456216"/>
        <dbReference type="EC" id="5.6.2.3"/>
    </reaction>
</comment>
<feature type="binding site" evidence="3">
    <location>
        <begin position="354"/>
        <end position="358"/>
    </location>
    <ligand>
        <name>ATP</name>
        <dbReference type="ChEBI" id="CHEBI:30616"/>
    </ligand>
</feature>
<dbReference type="InterPro" id="IPR006345">
    <property type="entry name" value="RecD2"/>
</dbReference>
<dbReference type="GO" id="GO:0006310">
    <property type="term" value="P:DNA recombination"/>
    <property type="evidence" value="ECO:0007669"/>
    <property type="project" value="InterPro"/>
</dbReference>
<evidence type="ECO:0000259" key="4">
    <source>
        <dbReference type="SMART" id="SM00382"/>
    </source>
</evidence>
<dbReference type="GO" id="GO:0016887">
    <property type="term" value="F:ATP hydrolysis activity"/>
    <property type="evidence" value="ECO:0007669"/>
    <property type="project" value="RHEA"/>
</dbReference>
<dbReference type="InterPro" id="IPR050534">
    <property type="entry name" value="Coronavir_polyprotein_1ab"/>
</dbReference>
<dbReference type="Pfam" id="PF23139">
    <property type="entry name" value="OB_YrrC"/>
    <property type="match status" value="1"/>
</dbReference>
<keyword evidence="3 5" id="KW-0378">Hydrolase</keyword>
<dbReference type="Pfam" id="PF13538">
    <property type="entry name" value="UvrD_C_2"/>
    <property type="match status" value="1"/>
</dbReference>
<dbReference type="InterPro" id="IPR027785">
    <property type="entry name" value="UvrD-like_helicase_C"/>
</dbReference>
<accession>F2JT65</accession>
<evidence type="ECO:0000256" key="1">
    <source>
        <dbReference type="ARBA" id="ARBA00022741"/>
    </source>
</evidence>
<dbReference type="InterPro" id="IPR003593">
    <property type="entry name" value="AAA+_ATPase"/>
</dbReference>
<dbReference type="SUPFAM" id="SSF52540">
    <property type="entry name" value="P-loop containing nucleoside triphosphate hydrolases"/>
    <property type="match status" value="1"/>
</dbReference>
<dbReference type="Proteomes" id="UP000008467">
    <property type="component" value="Chromosome"/>
</dbReference>
<evidence type="ECO:0000256" key="2">
    <source>
        <dbReference type="ARBA" id="ARBA00022840"/>
    </source>
</evidence>
<keyword evidence="3" id="KW-0413">Isomerase</keyword>
<dbReference type="GO" id="GO:0043139">
    <property type="term" value="F:5'-3' DNA helicase activity"/>
    <property type="evidence" value="ECO:0007669"/>
    <property type="project" value="UniProtKB-UniRule"/>
</dbReference>
<dbReference type="STRING" id="642492.Clole_3601"/>
<dbReference type="InterPro" id="IPR027417">
    <property type="entry name" value="P-loop_NTPase"/>
</dbReference>
<dbReference type="GO" id="GO:0009338">
    <property type="term" value="C:exodeoxyribonuclease V complex"/>
    <property type="evidence" value="ECO:0007669"/>
    <property type="project" value="TreeGrafter"/>
</dbReference>
<comment type="similarity">
    <text evidence="3">Belongs to the RecD family. RecD2 subfamily.</text>
</comment>
<dbReference type="PANTHER" id="PTHR43788:SF6">
    <property type="entry name" value="DNA HELICASE B"/>
    <property type="match status" value="1"/>
</dbReference>
<dbReference type="Gene3D" id="1.10.150.20">
    <property type="entry name" value="5' to 3' exonuclease, C-terminal subdomain"/>
    <property type="match status" value="1"/>
</dbReference>
<dbReference type="Pfam" id="PF14520">
    <property type="entry name" value="HHH_5"/>
    <property type="match status" value="1"/>
</dbReference>
<sequence length="749" mass="84440">MVLEATIEDIIYQNAENGYTVCTIEYEGEELSCVGEMAGIYAGEEVKIVGSWSTHPIYGRQIRVEMLERSMPKTVQGMEKYLASGVIKGIGAKTAKKIVKHFGLDTFRIIEEEPLVLAQVSGISEKKAQEIGEIFHTQYELRRAMLFLQEYGITPTYAIKIYKQYKDKTTEVVKNTPYRLVDDIFGIGFKKADEIAFKVGIARDDPHRIKTGILYVLNSFSANGHTYVPRNKLLEEAMKLLLPNEYNDYVQADEYEHPLLENALLELTLSKQIIIKNYDEVPCIFLSYLYYSEQAVARKLIDLAALYQADSQLDVEKELINTQKELKIELVEEQKEAVRQVLTQGVTVITGGPGTGKTTTINAILHMLEKAGEDVLLAAPTGRAAKRMSEATGMEAQTIHRLLEINYMREDANKQMFSRNEENPLEADVIVVDEMSMVDITLMHALMKAVVEGQRLVLIGDADQLPSVGAGNVLKDIIKSGRISTVRLVQIFRQASKSAIVMNAHRINKGEYPICNEKGTDFFYMKRSMQEEVKETIIELITTRLPKYQGFDSLKDIQILAPMRKGVVGVNELNKAVQEALNPHHQLKPEKEYRGTLFREGDKVMQIKNNYNTPWKILGKSGMPIDEGTGVFNGDCGIITSIKEEAELLVVTFDDLKVVEYEFNQLDELELAYAITIHKSQGSEYPVVILPIHSGPPMLLNRNLLYTAVTRAKKMVVGVGLTETMERMVDNNKEIERYSSLAKHLAVML</sequence>
<evidence type="ECO:0000256" key="3">
    <source>
        <dbReference type="HAMAP-Rule" id="MF_01488"/>
    </source>
</evidence>
<dbReference type="eggNOG" id="COG0507">
    <property type="taxonomic scope" value="Bacteria"/>
</dbReference>